<dbReference type="Proteomes" id="UP000504634">
    <property type="component" value="Unplaced"/>
</dbReference>
<feature type="chain" id="PRO_5026811454" evidence="1">
    <location>
        <begin position="20"/>
        <end position="260"/>
    </location>
</feature>
<keyword evidence="1" id="KW-0732">Signal</keyword>
<name>A0A6J2U8C5_DROLE</name>
<dbReference type="OrthoDB" id="7813733at2759"/>
<evidence type="ECO:0000313" key="2">
    <source>
        <dbReference type="Proteomes" id="UP000504634"/>
    </source>
</evidence>
<keyword evidence="2" id="KW-1185">Reference proteome</keyword>
<organism evidence="2 3">
    <name type="scientific">Drosophila lebanonensis</name>
    <name type="common">Fruit fly</name>
    <name type="synonym">Scaptodrosophila lebanonensis</name>
    <dbReference type="NCBI Taxonomy" id="7225"/>
    <lineage>
        <taxon>Eukaryota</taxon>
        <taxon>Metazoa</taxon>
        <taxon>Ecdysozoa</taxon>
        <taxon>Arthropoda</taxon>
        <taxon>Hexapoda</taxon>
        <taxon>Insecta</taxon>
        <taxon>Pterygota</taxon>
        <taxon>Neoptera</taxon>
        <taxon>Endopterygota</taxon>
        <taxon>Diptera</taxon>
        <taxon>Brachycera</taxon>
        <taxon>Muscomorpha</taxon>
        <taxon>Ephydroidea</taxon>
        <taxon>Drosophilidae</taxon>
        <taxon>Scaptodrosophila</taxon>
    </lineage>
</organism>
<sequence length="260" mass="29912">MSQLPFLVGFLALLTSVLADDDVLGSSRVFVKYHPTGFTGFRSAFQWTFGVEDFNEGFFNFIKFETDEAGGYAGLITDDNSENCQVHFSVKFAKRAEAASGFNCTEYSVREDEYGYKCYQDNFDFENNAVYFIDVEISGSVFKAYISYAYENLHFLNRTDMPRIHIGDIHWSDELHNLIPVAYYNHNYVGQSSCHRAYELVTVNYAPVQYNGYRRLNAWVDGIEHRNKKCPTEQIMVAITPDHQSTVYFSRARIHTGMPK</sequence>
<evidence type="ECO:0000313" key="3">
    <source>
        <dbReference type="RefSeq" id="XP_030383793.1"/>
    </source>
</evidence>
<reference evidence="3" key="1">
    <citation type="submission" date="2025-08" db="UniProtKB">
        <authorList>
            <consortium name="RefSeq"/>
        </authorList>
    </citation>
    <scope>IDENTIFICATION</scope>
    <source>
        <strain evidence="3">11010-0011.00</strain>
        <tissue evidence="3">Whole body</tissue>
    </source>
</reference>
<evidence type="ECO:0000256" key="1">
    <source>
        <dbReference type="SAM" id="SignalP"/>
    </source>
</evidence>
<gene>
    <name evidence="3" type="primary">LOC115631226</name>
</gene>
<accession>A0A6J2U8C5</accession>
<protein>
    <submittedName>
        <fullName evidence="3">Uncharacterized protein LOC115631226</fullName>
    </submittedName>
</protein>
<feature type="signal peptide" evidence="1">
    <location>
        <begin position="1"/>
        <end position="19"/>
    </location>
</feature>
<proteinExistence type="predicted"/>
<dbReference type="AlphaFoldDB" id="A0A6J2U8C5"/>
<dbReference type="GeneID" id="115631226"/>
<dbReference type="RefSeq" id="XP_030383793.1">
    <property type="nucleotide sequence ID" value="XM_030527933.1"/>
</dbReference>